<dbReference type="GO" id="GO:0005615">
    <property type="term" value="C:extracellular space"/>
    <property type="evidence" value="ECO:0007669"/>
    <property type="project" value="InterPro"/>
</dbReference>
<dbReference type="InterPro" id="IPR000215">
    <property type="entry name" value="Serpin_fam"/>
</dbReference>
<evidence type="ECO:0000313" key="3">
    <source>
        <dbReference type="EMBL" id="KAB7833856.1"/>
    </source>
</evidence>
<organism evidence="3 4">
    <name type="scientific">Streptomyces mobaraensis</name>
    <name type="common">Streptoverticillium mobaraense</name>
    <dbReference type="NCBI Taxonomy" id="35621"/>
    <lineage>
        <taxon>Bacteria</taxon>
        <taxon>Bacillati</taxon>
        <taxon>Actinomycetota</taxon>
        <taxon>Actinomycetes</taxon>
        <taxon>Kitasatosporales</taxon>
        <taxon>Streptomycetaceae</taxon>
        <taxon>Streptomyces</taxon>
    </lineage>
</organism>
<dbReference type="PANTHER" id="PTHR11461">
    <property type="entry name" value="SERINE PROTEASE INHIBITOR, SERPIN"/>
    <property type="match status" value="1"/>
</dbReference>
<evidence type="ECO:0000313" key="4">
    <source>
        <dbReference type="Proteomes" id="UP000327000"/>
    </source>
</evidence>
<gene>
    <name evidence="3" type="ORF">FRZ00_32000</name>
</gene>
<proteinExistence type="inferred from homology"/>
<accession>A0A5N5VZV7</accession>
<reference evidence="3 4" key="1">
    <citation type="journal article" date="2019" name="Microb. Cell Fact.">
        <title>Exploring novel herbicidin analogues by transcriptional regulator overexpression and MS/MS molecular networking.</title>
        <authorList>
            <person name="Shi Y."/>
            <person name="Gu R."/>
            <person name="Li Y."/>
            <person name="Wang X."/>
            <person name="Ren W."/>
            <person name="Li X."/>
            <person name="Wang L."/>
            <person name="Xie Y."/>
            <person name="Hong B."/>
        </authorList>
    </citation>
    <scope>NUCLEOTIDE SEQUENCE [LARGE SCALE GENOMIC DNA]</scope>
    <source>
        <strain evidence="3 4">US-43</strain>
    </source>
</reference>
<protein>
    <submittedName>
        <fullName evidence="3">Serpin family protein</fullName>
    </submittedName>
</protein>
<dbReference type="InterPro" id="IPR036186">
    <property type="entry name" value="Serpin_sf"/>
</dbReference>
<dbReference type="EMBL" id="VOKX01000126">
    <property type="protein sequence ID" value="KAB7833856.1"/>
    <property type="molecule type" value="Genomic_DNA"/>
</dbReference>
<dbReference type="InterPro" id="IPR042178">
    <property type="entry name" value="Serpin_sf_1"/>
</dbReference>
<evidence type="ECO:0000259" key="2">
    <source>
        <dbReference type="SMART" id="SM00093"/>
    </source>
</evidence>
<dbReference type="OrthoDB" id="4847668at2"/>
<dbReference type="InterPro" id="IPR023796">
    <property type="entry name" value="Serpin_dom"/>
</dbReference>
<keyword evidence="4" id="KW-1185">Reference proteome</keyword>
<dbReference type="GO" id="GO:0004867">
    <property type="term" value="F:serine-type endopeptidase inhibitor activity"/>
    <property type="evidence" value="ECO:0007669"/>
    <property type="project" value="InterPro"/>
</dbReference>
<dbReference type="PANTHER" id="PTHR11461:SF211">
    <property type="entry name" value="GH10112P-RELATED"/>
    <property type="match status" value="1"/>
</dbReference>
<comment type="caution">
    <text evidence="3">The sequence shown here is derived from an EMBL/GenBank/DDBJ whole genome shotgun (WGS) entry which is preliminary data.</text>
</comment>
<comment type="similarity">
    <text evidence="1">Belongs to the serpin family.</text>
</comment>
<sequence>MPTGPDEEAIRSVNDLTADWARLAVGPGEGRGTVFSAAAVWPLLALLAAGADGPARSELRAVLGLPGAADAAERGRRMVEVLRAADGVDAAVGLWTRRDVPIRPVWEARLPDGVRGELTGDPERDGRALDAWAAGHTAGAVPSMPVPTGPDLAMVLAGALLVRTRWTTPFSEGRLTPETGPWRDRRLAGLYRTGGDLDSVRVAPDTPAGPLTLAEVRGDNGLDVYLLLGAEGVPGADVLAAGPGVLAGDHVTVPGSALPYGEPGPGVTVADATGWDDSPVLAVSTARFTVRAEHDLLERPEAFGLRTAVDRSTGHFPGISPVPLAVSSARQNVVAAFTARGFEAAAVTAFGMAAAGVPTRRSRHVSALFERPYGFLAVHRRSGLILAAGWVTEPDDAPDHPW</sequence>
<name>A0A5N5VZV7_STRMB</name>
<dbReference type="SUPFAM" id="SSF56574">
    <property type="entry name" value="Serpins"/>
    <property type="match status" value="2"/>
</dbReference>
<evidence type="ECO:0000256" key="1">
    <source>
        <dbReference type="RuleBase" id="RU000411"/>
    </source>
</evidence>
<feature type="domain" description="Serpin" evidence="2">
    <location>
        <begin position="22"/>
        <end position="394"/>
    </location>
</feature>
<dbReference type="RefSeq" id="WP_152265928.1">
    <property type="nucleotide sequence ID" value="NZ_VOKX01000126.1"/>
</dbReference>
<dbReference type="Gene3D" id="3.30.497.10">
    <property type="entry name" value="Antithrombin, subunit I, domain 2"/>
    <property type="match status" value="2"/>
</dbReference>
<dbReference type="AlphaFoldDB" id="A0A5N5VZV7"/>
<dbReference type="SMART" id="SM00093">
    <property type="entry name" value="SERPIN"/>
    <property type="match status" value="1"/>
</dbReference>
<dbReference type="Pfam" id="PF00079">
    <property type="entry name" value="Serpin"/>
    <property type="match status" value="2"/>
</dbReference>
<dbReference type="Proteomes" id="UP000327000">
    <property type="component" value="Unassembled WGS sequence"/>
</dbReference>